<dbReference type="PANTHER" id="PTHR33048:SF47">
    <property type="entry name" value="INTEGRAL MEMBRANE PROTEIN-RELATED"/>
    <property type="match status" value="1"/>
</dbReference>
<evidence type="ECO:0000256" key="10">
    <source>
        <dbReference type="ARBA" id="ARBA00023136"/>
    </source>
</evidence>
<keyword evidence="7 16" id="KW-0812">Transmembrane</keyword>
<feature type="transmembrane region" description="Helical" evidence="16">
    <location>
        <begin position="139"/>
        <end position="160"/>
    </location>
</feature>
<dbReference type="STRING" id="1745343.A0A2J6Q7F2"/>
<accession>A0A2J6Q7F2</accession>
<feature type="transmembrane region" description="Helical" evidence="16">
    <location>
        <begin position="212"/>
        <end position="234"/>
    </location>
</feature>
<comment type="similarity">
    <text evidence="13">Belongs to the SAT4 family.</text>
</comment>
<evidence type="ECO:0000256" key="8">
    <source>
        <dbReference type="ARBA" id="ARBA00022729"/>
    </source>
</evidence>
<evidence type="ECO:0000256" key="13">
    <source>
        <dbReference type="ARBA" id="ARBA00038359"/>
    </source>
</evidence>
<keyword evidence="5" id="KW-0964">Secreted</keyword>
<dbReference type="OrthoDB" id="5329176at2759"/>
<gene>
    <name evidence="19" type="ORF">NA56DRAFT_702563</name>
</gene>
<comment type="similarity">
    <text evidence="4">Belongs to the RBT5 family.</text>
</comment>
<feature type="binding site" description="axial binding residue" evidence="14">
    <location>
        <position position="50"/>
    </location>
    <ligand>
        <name>heme</name>
        <dbReference type="ChEBI" id="CHEBI:30413"/>
    </ligand>
    <ligandPart>
        <name>Fe</name>
        <dbReference type="ChEBI" id="CHEBI:18248"/>
    </ligandPart>
</feature>
<evidence type="ECO:0000256" key="7">
    <source>
        <dbReference type="ARBA" id="ARBA00022692"/>
    </source>
</evidence>
<feature type="transmembrane region" description="Helical" evidence="16">
    <location>
        <begin position="180"/>
        <end position="200"/>
    </location>
</feature>
<evidence type="ECO:0000256" key="5">
    <source>
        <dbReference type="ARBA" id="ARBA00022525"/>
    </source>
</evidence>
<name>A0A2J6Q7F2_9HELO</name>
<keyword evidence="11" id="KW-1015">Disulfide bond</keyword>
<dbReference type="InterPro" id="IPR052337">
    <property type="entry name" value="SAT4-like"/>
</dbReference>
<sequence>MILPHFSFVTACLITVVLHANLSTAAWDPPACLQNCTLAILDSVGCDLTDIKNCLCTSNDLQYELSLCILSSCSQIDQVVSADILQNEICLGVPYPSRKAEILRAEIILTVITLLFIISRLISRLWVAQKFWWDDWMVVFAAVLMVPNTTIPIYTAYHGFGTHIWNVPVEDQVLLPKVYYAGQITYALMQCLAKFSILFIYLRIFPLPSFRLIVKVCIGWMTCHTLIFILVTALQCLPVQALWNATLNHKCININAFAVSAAVFSIFEDLVIMLLPIRELKGLPFTVRKRIALCLMFALGSFACITSMIRLKYLKNYNFNLDSSCKSPNGPFSPATQEPSLITDVIGNNVDVVIWSDIEIYTAIICSCLMCLRPLLRKCFPSLFPPTRNEFQTQTLNEYSNSSTQPFDGSLASTMRPQSRGGNVDDNLKSSNLSFQSRSLGAGYEVWDEGDAHTMIFHETGDRNARSGDYELEERGVTSCTLKSDAHV</sequence>
<dbReference type="GO" id="GO:0046872">
    <property type="term" value="F:metal ion binding"/>
    <property type="evidence" value="ECO:0007669"/>
    <property type="project" value="UniProtKB-UniRule"/>
</dbReference>
<evidence type="ECO:0000256" key="6">
    <source>
        <dbReference type="ARBA" id="ARBA00022622"/>
    </source>
</evidence>
<feature type="chain" id="PRO_5014425436" description="CFEM domain-containing protein" evidence="17">
    <location>
        <begin position="20"/>
        <end position="488"/>
    </location>
</feature>
<keyword evidence="8 17" id="KW-0732">Signal</keyword>
<evidence type="ECO:0000256" key="2">
    <source>
        <dbReference type="ARBA" id="ARBA00004589"/>
    </source>
</evidence>
<evidence type="ECO:0000256" key="14">
    <source>
        <dbReference type="PROSITE-ProRule" id="PRU01356"/>
    </source>
</evidence>
<evidence type="ECO:0000256" key="17">
    <source>
        <dbReference type="SAM" id="SignalP"/>
    </source>
</evidence>
<feature type="transmembrane region" description="Helical" evidence="16">
    <location>
        <begin position="291"/>
        <end position="311"/>
    </location>
</feature>
<keyword evidence="9 16" id="KW-1133">Transmembrane helix</keyword>
<organism evidence="19 20">
    <name type="scientific">Hyaloscypha hepaticicola</name>
    <dbReference type="NCBI Taxonomy" id="2082293"/>
    <lineage>
        <taxon>Eukaryota</taxon>
        <taxon>Fungi</taxon>
        <taxon>Dikarya</taxon>
        <taxon>Ascomycota</taxon>
        <taxon>Pezizomycotina</taxon>
        <taxon>Leotiomycetes</taxon>
        <taxon>Helotiales</taxon>
        <taxon>Hyaloscyphaceae</taxon>
        <taxon>Hyaloscypha</taxon>
    </lineage>
</organism>
<evidence type="ECO:0000256" key="3">
    <source>
        <dbReference type="ARBA" id="ARBA00004613"/>
    </source>
</evidence>
<evidence type="ECO:0000313" key="20">
    <source>
        <dbReference type="Proteomes" id="UP000235672"/>
    </source>
</evidence>
<comment type="subcellular location">
    <subcellularLocation>
        <location evidence="2">Membrane</location>
        <topology evidence="2">Lipid-anchor</topology>
        <topology evidence="2">GPI-anchor</topology>
    </subcellularLocation>
    <subcellularLocation>
        <location evidence="1">Membrane</location>
        <topology evidence="1">Multi-pass membrane protein</topology>
    </subcellularLocation>
    <subcellularLocation>
        <location evidence="3">Secreted</location>
    </subcellularLocation>
</comment>
<dbReference type="Proteomes" id="UP000235672">
    <property type="component" value="Unassembled WGS sequence"/>
</dbReference>
<evidence type="ECO:0000256" key="15">
    <source>
        <dbReference type="SAM" id="MobiDB-lite"/>
    </source>
</evidence>
<dbReference type="Pfam" id="PF05730">
    <property type="entry name" value="CFEM"/>
    <property type="match status" value="1"/>
</dbReference>
<dbReference type="PROSITE" id="PS52012">
    <property type="entry name" value="CFEM"/>
    <property type="match status" value="1"/>
</dbReference>
<evidence type="ECO:0000256" key="1">
    <source>
        <dbReference type="ARBA" id="ARBA00004141"/>
    </source>
</evidence>
<reference evidence="19 20" key="1">
    <citation type="submission" date="2016-05" db="EMBL/GenBank/DDBJ databases">
        <title>A degradative enzymes factory behind the ericoid mycorrhizal symbiosis.</title>
        <authorList>
            <consortium name="DOE Joint Genome Institute"/>
            <person name="Martino E."/>
            <person name="Morin E."/>
            <person name="Grelet G."/>
            <person name="Kuo A."/>
            <person name="Kohler A."/>
            <person name="Daghino S."/>
            <person name="Barry K."/>
            <person name="Choi C."/>
            <person name="Cichocki N."/>
            <person name="Clum A."/>
            <person name="Copeland A."/>
            <person name="Hainaut M."/>
            <person name="Haridas S."/>
            <person name="Labutti K."/>
            <person name="Lindquist E."/>
            <person name="Lipzen A."/>
            <person name="Khouja H.-R."/>
            <person name="Murat C."/>
            <person name="Ohm R."/>
            <person name="Olson A."/>
            <person name="Spatafora J."/>
            <person name="Veneault-Fourrey C."/>
            <person name="Henrissat B."/>
            <person name="Grigoriev I."/>
            <person name="Martin F."/>
            <person name="Perotto S."/>
        </authorList>
    </citation>
    <scope>NUCLEOTIDE SEQUENCE [LARGE SCALE GENOMIC DNA]</scope>
    <source>
        <strain evidence="19 20">UAMH 7357</strain>
    </source>
</reference>
<protein>
    <recommendedName>
        <fullName evidence="18">CFEM domain-containing protein</fullName>
    </recommendedName>
</protein>
<evidence type="ECO:0000256" key="4">
    <source>
        <dbReference type="ARBA" id="ARBA00010031"/>
    </source>
</evidence>
<keyword evidence="6" id="KW-0336">GPI-anchor</keyword>
<keyword evidence="20" id="KW-1185">Reference proteome</keyword>
<feature type="transmembrane region" description="Helical" evidence="16">
    <location>
        <begin position="107"/>
        <end position="127"/>
    </location>
</feature>
<evidence type="ECO:0000256" key="11">
    <source>
        <dbReference type="ARBA" id="ARBA00023157"/>
    </source>
</evidence>
<keyword evidence="14" id="KW-0408">Iron</keyword>
<dbReference type="PANTHER" id="PTHR33048">
    <property type="entry name" value="PTH11-LIKE INTEGRAL MEMBRANE PROTEIN (AFU_ORTHOLOGUE AFUA_5G11245)"/>
    <property type="match status" value="1"/>
</dbReference>
<feature type="compositionally biased region" description="Polar residues" evidence="15">
    <location>
        <begin position="399"/>
        <end position="421"/>
    </location>
</feature>
<evidence type="ECO:0000256" key="9">
    <source>
        <dbReference type="ARBA" id="ARBA00022989"/>
    </source>
</evidence>
<evidence type="ECO:0000256" key="12">
    <source>
        <dbReference type="ARBA" id="ARBA00023288"/>
    </source>
</evidence>
<keyword evidence="12" id="KW-0449">Lipoprotein</keyword>
<dbReference type="Pfam" id="PF20684">
    <property type="entry name" value="Fung_rhodopsin"/>
    <property type="match status" value="1"/>
</dbReference>
<feature type="transmembrane region" description="Helical" evidence="16">
    <location>
        <begin position="254"/>
        <end position="275"/>
    </location>
</feature>
<dbReference type="SMART" id="SM00747">
    <property type="entry name" value="CFEM"/>
    <property type="match status" value="1"/>
</dbReference>
<evidence type="ECO:0000313" key="19">
    <source>
        <dbReference type="EMBL" id="PMD22207.1"/>
    </source>
</evidence>
<feature type="domain" description="CFEM" evidence="18">
    <location>
        <begin position="4"/>
        <end position="115"/>
    </location>
</feature>
<dbReference type="InterPro" id="IPR008427">
    <property type="entry name" value="Extracellular_membr_CFEM_dom"/>
</dbReference>
<keyword evidence="10 16" id="KW-0472">Membrane</keyword>
<comment type="caution">
    <text evidence="14">Lacks conserved residue(s) required for the propagation of feature annotation.</text>
</comment>
<feature type="region of interest" description="Disordered" evidence="15">
    <location>
        <begin position="399"/>
        <end position="430"/>
    </location>
</feature>
<dbReference type="AlphaFoldDB" id="A0A2J6Q7F2"/>
<dbReference type="EMBL" id="KZ613478">
    <property type="protein sequence ID" value="PMD22207.1"/>
    <property type="molecule type" value="Genomic_DNA"/>
</dbReference>
<dbReference type="InterPro" id="IPR049326">
    <property type="entry name" value="Rhodopsin_dom_fungi"/>
</dbReference>
<evidence type="ECO:0000259" key="18">
    <source>
        <dbReference type="PROSITE" id="PS52012"/>
    </source>
</evidence>
<dbReference type="GO" id="GO:0005576">
    <property type="term" value="C:extracellular region"/>
    <property type="evidence" value="ECO:0007669"/>
    <property type="project" value="UniProtKB-SubCell"/>
</dbReference>
<keyword evidence="14" id="KW-0349">Heme</keyword>
<evidence type="ECO:0000256" key="16">
    <source>
        <dbReference type="SAM" id="Phobius"/>
    </source>
</evidence>
<proteinExistence type="inferred from homology"/>
<keyword evidence="6" id="KW-0325">Glycoprotein</keyword>
<keyword evidence="14" id="KW-0479">Metal-binding</keyword>
<dbReference type="GO" id="GO:0098552">
    <property type="term" value="C:side of membrane"/>
    <property type="evidence" value="ECO:0007669"/>
    <property type="project" value="UniProtKB-KW"/>
</dbReference>
<feature type="signal peptide" evidence="17">
    <location>
        <begin position="1"/>
        <end position="19"/>
    </location>
</feature>